<organism evidence="2 3">
    <name type="scientific">Talaromyces atroroseus</name>
    <dbReference type="NCBI Taxonomy" id="1441469"/>
    <lineage>
        <taxon>Eukaryota</taxon>
        <taxon>Fungi</taxon>
        <taxon>Dikarya</taxon>
        <taxon>Ascomycota</taxon>
        <taxon>Pezizomycotina</taxon>
        <taxon>Eurotiomycetes</taxon>
        <taxon>Eurotiomycetidae</taxon>
        <taxon>Eurotiales</taxon>
        <taxon>Trichocomaceae</taxon>
        <taxon>Talaromyces</taxon>
        <taxon>Talaromyces sect. Trachyspermi</taxon>
    </lineage>
</organism>
<feature type="compositionally biased region" description="Acidic residues" evidence="1">
    <location>
        <begin position="85"/>
        <end position="94"/>
    </location>
</feature>
<evidence type="ECO:0000256" key="1">
    <source>
        <dbReference type="SAM" id="MobiDB-lite"/>
    </source>
</evidence>
<dbReference type="RefSeq" id="XP_020117012.1">
    <property type="nucleotide sequence ID" value="XM_020262956.1"/>
</dbReference>
<reference evidence="2 3" key="1">
    <citation type="submission" date="2015-06" db="EMBL/GenBank/DDBJ databases">
        <title>Talaromyces atroroseus IBT 11181 draft genome.</title>
        <authorList>
            <person name="Rasmussen K.B."/>
            <person name="Rasmussen S."/>
            <person name="Petersen B."/>
            <person name="Sicheritz-Ponten T."/>
            <person name="Mortensen U.H."/>
            <person name="Thrane U."/>
        </authorList>
    </citation>
    <scope>NUCLEOTIDE SEQUENCE [LARGE SCALE GENOMIC DNA]</scope>
    <source>
        <strain evidence="2 3">IBT 11181</strain>
    </source>
</reference>
<evidence type="ECO:0000313" key="2">
    <source>
        <dbReference type="EMBL" id="OKL56891.1"/>
    </source>
</evidence>
<dbReference type="STRING" id="1441469.A0A225A850"/>
<protein>
    <submittedName>
        <fullName evidence="2">Uncharacterized protein</fullName>
    </submittedName>
</protein>
<feature type="region of interest" description="Disordered" evidence="1">
    <location>
        <begin position="58"/>
        <end position="105"/>
    </location>
</feature>
<sequence>MPPLTETTLTLHESLCNQPNPNINASYATRVVQQEQIRQYFLQLGIQKGHDLEIGEGCAETSHQGKGTRPSSASVHSNTERSDLPYDDGDDAEQQDQQQQQQKENFVSLSHSLKLFMPRQRENHHEESHHSNMQDSTPLERFVTLDGCSDPSYISRVAVTQAGCYGHMESVDARQRQAQLLAEQVVRDANVHRGSSPDSMRYI</sequence>
<comment type="caution">
    <text evidence="2">The sequence shown here is derived from an EMBL/GenBank/DDBJ whole genome shotgun (WGS) entry which is preliminary data.</text>
</comment>
<evidence type="ECO:0000313" key="3">
    <source>
        <dbReference type="Proteomes" id="UP000214365"/>
    </source>
</evidence>
<feature type="compositionally biased region" description="Polar residues" evidence="1">
    <location>
        <begin position="61"/>
        <end position="77"/>
    </location>
</feature>
<dbReference type="AlphaFoldDB" id="A0A225A850"/>
<proteinExistence type="predicted"/>
<keyword evidence="3" id="KW-1185">Reference proteome</keyword>
<dbReference type="GeneID" id="31007795"/>
<accession>A0A225A850</accession>
<dbReference type="Proteomes" id="UP000214365">
    <property type="component" value="Unassembled WGS sequence"/>
</dbReference>
<name>A0A225A850_TALAT</name>
<dbReference type="EMBL" id="LFMY01000013">
    <property type="protein sequence ID" value="OKL56891.1"/>
    <property type="molecule type" value="Genomic_DNA"/>
</dbReference>
<dbReference type="OrthoDB" id="4224309at2759"/>
<gene>
    <name evidence="2" type="ORF">UA08_08039</name>
</gene>